<evidence type="ECO:0000256" key="11">
    <source>
        <dbReference type="ARBA" id="ARBA00075330"/>
    </source>
</evidence>
<evidence type="ECO:0000259" key="18">
    <source>
        <dbReference type="Pfam" id="PF05175"/>
    </source>
</evidence>
<evidence type="ECO:0000256" key="14">
    <source>
        <dbReference type="ARBA" id="ARBA00083337"/>
    </source>
</evidence>
<dbReference type="InterPro" id="IPR007848">
    <property type="entry name" value="Small_mtfrase_dom"/>
</dbReference>
<protein>
    <recommendedName>
        <fullName evidence="15">Methyltransferase HEMK2</fullName>
    </recommendedName>
    <alternativeName>
        <fullName evidence="14">HemK methyltransferase family member 2</fullName>
    </alternativeName>
    <alternativeName>
        <fullName evidence="12">Lysine N-methyltransferase 9</fullName>
    </alternativeName>
    <alternativeName>
        <fullName evidence="11">Methylarsonite methyltransferase N6AMT1</fullName>
    </alternativeName>
    <alternativeName>
        <fullName evidence="16">Methyltransferase N6AMT1</fullName>
    </alternativeName>
    <alternativeName>
        <fullName evidence="13">Protein N(5)-glutamine methyltransferase</fullName>
    </alternativeName>
</protein>
<keyword evidence="4" id="KW-0808">Transferase</keyword>
<dbReference type="GO" id="GO:0032259">
    <property type="term" value="P:methylation"/>
    <property type="evidence" value="ECO:0007669"/>
    <property type="project" value="UniProtKB-KW"/>
</dbReference>
<dbReference type="GO" id="GO:0003676">
    <property type="term" value="F:nucleic acid binding"/>
    <property type="evidence" value="ECO:0007669"/>
    <property type="project" value="InterPro"/>
</dbReference>
<name>A0A0R3RUQ5_9BILA</name>
<reference evidence="20" key="1">
    <citation type="submission" date="2017-02" db="UniProtKB">
        <authorList>
            <consortium name="WormBaseParasite"/>
        </authorList>
    </citation>
    <scope>IDENTIFICATION</scope>
</reference>
<dbReference type="NCBIfam" id="TIGR00537">
    <property type="entry name" value="hemK_rel_arch"/>
    <property type="match status" value="1"/>
</dbReference>
<evidence type="ECO:0000256" key="5">
    <source>
        <dbReference type="ARBA" id="ARBA00022691"/>
    </source>
</evidence>
<dbReference type="WBParaSite" id="EEL_0000577301-mRNA-1">
    <property type="protein sequence ID" value="EEL_0000577301-mRNA-1"/>
    <property type="gene ID" value="EEL_0000577301"/>
</dbReference>
<feature type="domain" description="Methyltransferase small" evidence="18">
    <location>
        <begin position="26"/>
        <end position="180"/>
    </location>
</feature>
<evidence type="ECO:0000256" key="6">
    <source>
        <dbReference type="ARBA" id="ARBA00023242"/>
    </source>
</evidence>
<proteinExistence type="inferred from homology"/>
<comment type="catalytic activity">
    <reaction evidence="7">
        <text>L-lysyl-[histone] + S-adenosyl-L-methionine = N(6)-methyl-L-lysyl-[histone] + S-adenosyl-L-homocysteine + H(+)</text>
        <dbReference type="Rhea" id="RHEA:10024"/>
        <dbReference type="Rhea" id="RHEA-COMP:9845"/>
        <dbReference type="Rhea" id="RHEA-COMP:9846"/>
        <dbReference type="ChEBI" id="CHEBI:15378"/>
        <dbReference type="ChEBI" id="CHEBI:29969"/>
        <dbReference type="ChEBI" id="CHEBI:57856"/>
        <dbReference type="ChEBI" id="CHEBI:59789"/>
        <dbReference type="ChEBI" id="CHEBI:61929"/>
    </reaction>
    <physiologicalReaction direction="left-to-right" evidence="7">
        <dbReference type="Rhea" id="RHEA:10025"/>
    </physiologicalReaction>
</comment>
<accession>A0A0R3RUQ5</accession>
<dbReference type="Pfam" id="PF05175">
    <property type="entry name" value="MTS"/>
    <property type="match status" value="1"/>
</dbReference>
<dbReference type="GO" id="GO:0036009">
    <property type="term" value="F:protein-glutamine N-methyltransferase activity"/>
    <property type="evidence" value="ECO:0007669"/>
    <property type="project" value="UniProtKB-ARBA"/>
</dbReference>
<feature type="coiled-coil region" evidence="17">
    <location>
        <begin position="21"/>
        <end position="48"/>
    </location>
</feature>
<comment type="function">
    <text evidence="9">Methyltransferase that can methylate proteins and, to a lower extent, arsenic. Catalytic subunit of a heterodimer with TRMT112, which monomethylates 'Lys-12' of histone H4 (H4K12me1), a modification present at the promoters of numerous genes encoding cell cycle regulators. Catalytic subunit of a heterodimer with TRMT112, which catalyzes N5-methylation of Glu residue of proteins with a Gly-Gln-Xaa-Xaa-Xaa-Arg motif. Methylates ETF1 on 'Gln-185'; ETF1 needs to be complexed to ERF3 in its GTP-bound form to be efficiently methylated. May also play a role in the modulation of arsenic-induced toxicity by mediating the conversion of monomethylarsonous acid (3+) into the less toxic dimethylarsonic acid. It however only plays a limited role in arsenic metabolism compared with AS3MT.</text>
</comment>
<dbReference type="PROSITE" id="PS00092">
    <property type="entry name" value="N6_MTASE"/>
    <property type="match status" value="1"/>
</dbReference>
<keyword evidence="17" id="KW-0175">Coiled coil</keyword>
<comment type="similarity">
    <text evidence="2">Belongs to the eukaryotic/archaeal PrmC-related family.</text>
</comment>
<evidence type="ECO:0000256" key="4">
    <source>
        <dbReference type="ARBA" id="ARBA00022679"/>
    </source>
</evidence>
<dbReference type="PANTHER" id="PTHR45875">
    <property type="entry name" value="METHYLTRANSFERASE N6AMT1"/>
    <property type="match status" value="1"/>
</dbReference>
<dbReference type="PANTHER" id="PTHR45875:SF1">
    <property type="entry name" value="METHYLTRANSFERASE N6AMT1"/>
    <property type="match status" value="1"/>
</dbReference>
<organism evidence="19 20">
    <name type="scientific">Elaeophora elaphi</name>
    <dbReference type="NCBI Taxonomy" id="1147741"/>
    <lineage>
        <taxon>Eukaryota</taxon>
        <taxon>Metazoa</taxon>
        <taxon>Ecdysozoa</taxon>
        <taxon>Nematoda</taxon>
        <taxon>Chromadorea</taxon>
        <taxon>Rhabditida</taxon>
        <taxon>Spirurina</taxon>
        <taxon>Spiruromorpha</taxon>
        <taxon>Filarioidea</taxon>
        <taxon>Onchocercidae</taxon>
        <taxon>Elaeophora</taxon>
    </lineage>
</organism>
<evidence type="ECO:0000256" key="16">
    <source>
        <dbReference type="ARBA" id="ARBA00093667"/>
    </source>
</evidence>
<evidence type="ECO:0000256" key="13">
    <source>
        <dbReference type="ARBA" id="ARBA00080992"/>
    </source>
</evidence>
<dbReference type="GO" id="GO:0005634">
    <property type="term" value="C:nucleus"/>
    <property type="evidence" value="ECO:0007669"/>
    <property type="project" value="UniProtKB-SubCell"/>
</dbReference>
<evidence type="ECO:0000313" key="20">
    <source>
        <dbReference type="WBParaSite" id="EEL_0000577301-mRNA-1"/>
    </source>
</evidence>
<evidence type="ECO:0000256" key="9">
    <source>
        <dbReference type="ARBA" id="ARBA00053180"/>
    </source>
</evidence>
<dbReference type="STRING" id="1147741.A0A0R3RUQ5"/>
<evidence type="ECO:0000256" key="7">
    <source>
        <dbReference type="ARBA" id="ARBA00048619"/>
    </source>
</evidence>
<evidence type="ECO:0000256" key="15">
    <source>
        <dbReference type="ARBA" id="ARBA00093624"/>
    </source>
</evidence>
<dbReference type="AlphaFoldDB" id="A0A0R3RUQ5"/>
<evidence type="ECO:0000256" key="12">
    <source>
        <dbReference type="ARBA" id="ARBA00076540"/>
    </source>
</evidence>
<dbReference type="InterPro" id="IPR029063">
    <property type="entry name" value="SAM-dependent_MTases_sf"/>
</dbReference>
<dbReference type="Proteomes" id="UP000050640">
    <property type="component" value="Unplaced"/>
</dbReference>
<evidence type="ECO:0000256" key="3">
    <source>
        <dbReference type="ARBA" id="ARBA00022603"/>
    </source>
</evidence>
<dbReference type="GO" id="GO:0035657">
    <property type="term" value="C:eRF1 methyltransferase complex"/>
    <property type="evidence" value="ECO:0007669"/>
    <property type="project" value="TreeGrafter"/>
</dbReference>
<keyword evidence="19" id="KW-1185">Reference proteome</keyword>
<comment type="subcellular location">
    <subcellularLocation>
        <location evidence="1">Nucleus</location>
    </subcellularLocation>
</comment>
<keyword evidence="6" id="KW-0539">Nucleus</keyword>
<evidence type="ECO:0000256" key="8">
    <source>
        <dbReference type="ARBA" id="ARBA00050903"/>
    </source>
</evidence>
<dbReference type="Gene3D" id="3.40.50.150">
    <property type="entry name" value="Vaccinia Virus protein VP39"/>
    <property type="match status" value="1"/>
</dbReference>
<keyword evidence="3" id="KW-0489">Methyltransferase</keyword>
<evidence type="ECO:0000256" key="10">
    <source>
        <dbReference type="ARBA" id="ARBA00062344"/>
    </source>
</evidence>
<dbReference type="SUPFAM" id="SSF53335">
    <property type="entry name" value="S-adenosyl-L-methionine-dependent methyltransferases"/>
    <property type="match status" value="1"/>
</dbReference>
<evidence type="ECO:0000256" key="1">
    <source>
        <dbReference type="ARBA" id="ARBA00004123"/>
    </source>
</evidence>
<evidence type="ECO:0000256" key="17">
    <source>
        <dbReference type="SAM" id="Coils"/>
    </source>
</evidence>
<evidence type="ECO:0000313" key="19">
    <source>
        <dbReference type="Proteomes" id="UP000050640"/>
    </source>
</evidence>
<dbReference type="InterPro" id="IPR002052">
    <property type="entry name" value="DNA_methylase_N6_adenine_CS"/>
</dbReference>
<keyword evidence="5" id="KW-0949">S-adenosyl-L-methionine</keyword>
<comment type="subunit">
    <text evidence="10">Heterodimer; heterodimerization with TRMT112 is required for S-adenosyl-L-methionine-binding.</text>
</comment>
<sequence>MHPTPLYHITDEQKESVYEPAEDTFLLLDALEKDAEALEQLRPNVLVEIGSGSGIVSVFCQQLVRLPVFTLVTDMNFKALQCTQTTAQLNNVSVEAVQCDLLSALSYRLCGLVNVLLFNPPYVPTEEEATSDSVRCWAGGPTGRSAVDRLFAQLPEILAPGGFFYVVALHSNNIVNMLARHQPTFSSEILLERRCGIEHLFVLKFTKKSKY</sequence>
<dbReference type="FunFam" id="3.40.50.150:FF:000077">
    <property type="entry name" value="HemK methyltransferase family member 2"/>
    <property type="match status" value="1"/>
</dbReference>
<dbReference type="InterPro" id="IPR052190">
    <property type="entry name" value="Euk-Arch_PrmC-MTase"/>
</dbReference>
<dbReference type="InterPro" id="IPR004557">
    <property type="entry name" value="PrmC-related"/>
</dbReference>
<comment type="catalytic activity">
    <reaction evidence="8">
        <text>methylarsonous acid + S-adenosyl-L-methionine = dimethylarsinate + S-adenosyl-L-homocysteine + 2 H(+)</text>
        <dbReference type="Rhea" id="RHEA:11684"/>
        <dbReference type="ChEBI" id="CHEBI:15378"/>
        <dbReference type="ChEBI" id="CHEBI:16223"/>
        <dbReference type="ChEBI" id="CHEBI:17826"/>
        <dbReference type="ChEBI" id="CHEBI:57856"/>
        <dbReference type="ChEBI" id="CHEBI:59789"/>
    </reaction>
</comment>
<evidence type="ECO:0000256" key="2">
    <source>
        <dbReference type="ARBA" id="ARBA00006149"/>
    </source>
</evidence>